<proteinExistence type="predicted"/>
<dbReference type="InterPro" id="IPR007577">
    <property type="entry name" value="GlycoTrfase_DXD_sugar-bd_CS"/>
</dbReference>
<reference evidence="3" key="1">
    <citation type="submission" date="2021-01" db="EMBL/GenBank/DDBJ databases">
        <authorList>
            <person name="Corre E."/>
            <person name="Pelletier E."/>
            <person name="Niang G."/>
            <person name="Scheremetjew M."/>
            <person name="Finn R."/>
            <person name="Kale V."/>
            <person name="Holt S."/>
            <person name="Cochrane G."/>
            <person name="Meng A."/>
            <person name="Brown T."/>
            <person name="Cohen L."/>
        </authorList>
    </citation>
    <scope>NUCLEOTIDE SEQUENCE</scope>
    <source>
        <strain evidence="3">CCMP644</strain>
    </source>
</reference>
<dbReference type="Gene3D" id="3.90.550.20">
    <property type="match status" value="1"/>
</dbReference>
<dbReference type="AlphaFoldDB" id="A0A6U5AHR0"/>
<name>A0A6U5AHR0_HEMAN</name>
<dbReference type="InterPro" id="IPR029044">
    <property type="entry name" value="Nucleotide-diphossugar_trans"/>
</dbReference>
<feature type="signal peptide" evidence="2">
    <location>
        <begin position="1"/>
        <end position="17"/>
    </location>
</feature>
<organism evidence="3">
    <name type="scientific">Hemiselmis andersenii</name>
    <name type="common">Cryptophyte alga</name>
    <dbReference type="NCBI Taxonomy" id="464988"/>
    <lineage>
        <taxon>Eukaryota</taxon>
        <taxon>Cryptophyceae</taxon>
        <taxon>Cryptomonadales</taxon>
        <taxon>Hemiselmidaceae</taxon>
        <taxon>Hemiselmis</taxon>
    </lineage>
</organism>
<dbReference type="GO" id="GO:0000030">
    <property type="term" value="F:mannosyltransferase activity"/>
    <property type="evidence" value="ECO:0007669"/>
    <property type="project" value="TreeGrafter"/>
</dbReference>
<evidence type="ECO:0008006" key="4">
    <source>
        <dbReference type="Google" id="ProtNLM"/>
    </source>
</evidence>
<dbReference type="InterPro" id="IPR051706">
    <property type="entry name" value="Glycosyltransferase_domain"/>
</dbReference>
<sequence>MLLRIVLTLTVLVAAAAEWPLPAAVAAPRLKRVGAEKRATLIALRGGAEPEEDEEAKRVKLEMLRNGEIPPGMLGTVTEDTTARPERTPSGIKVIGVSGEAEKEPVARLPDVDVHNIAKFDNWDHRECCVGNAHQWKDYMNEFLTKPKADIPKKMHQIWIGPKVPPIVWCDSWRKSFRSQYPGWEYKLWTDHEVSKLNLRTQEFFDKEHMFQCKADLLRLEILWEEGGIYIDADMVWLHKDLQDVLNAGKDTGFFCGFEPDTKDKPYSVIGNSFIACTPRHPLVDMLIKYIRAVYDHKRPYNGVEWVTGPLAFTKCISHTQMPFFVPPQIWFYPKFHYVPNPDAINLADFPESYAFQFGYTCSGLEGWVANSINNVAVDHFWIDKCPQLRDRNWPMGRVKTMPAIMGPGADAGAEENHIPKIIHQFAFSGSKPEHLIKTWAQDFCAANEGWEYRCHSWFPDLHGEYFGCSMYSPNPWGMGPVLMECFALEVLYNQGGYHVPLSLPWQKNSTVLGLQGSGTEPVLGQVVTPEMDPSKAGNAFSPESIESGFVEDEALGIVGAGAGSKQLLRKIKTLLDKSDTWTPCKAVHPRMLLPLDSQTSYMDYPDWSRYLGAEMFFDVCDHDESERDLVWLASTFKVPMYGLPRKHFSALKGMQGRFVAVTNRDLYLYRSLSDAIPGFIQGMDKLHGPQGWHFICLVLQWKAGKDAPALEQVQSEHLPDPYDSRFVGFIANSGAGAMLPDLVAQKENFEYEDLVEVWRGIVKLHGTKHQGKPAPPRPGSLTPGDNTVKVAYGFRKWQWAADDPRAKSDDVDQFY</sequence>
<gene>
    <name evidence="3" type="ORF">HAND00432_LOCUS25529</name>
</gene>
<keyword evidence="2" id="KW-0732">Signal</keyword>
<evidence type="ECO:0000256" key="2">
    <source>
        <dbReference type="SAM" id="SignalP"/>
    </source>
</evidence>
<evidence type="ECO:0000256" key="1">
    <source>
        <dbReference type="ARBA" id="ARBA00022679"/>
    </source>
</evidence>
<keyword evidence="1" id="KW-0808">Transferase</keyword>
<dbReference type="Pfam" id="PF04488">
    <property type="entry name" value="Gly_transf_sug"/>
    <property type="match status" value="1"/>
</dbReference>
<dbReference type="PANTHER" id="PTHR32385">
    <property type="entry name" value="MANNOSYL PHOSPHORYLINOSITOL CERAMIDE SYNTHASE"/>
    <property type="match status" value="1"/>
</dbReference>
<feature type="chain" id="PRO_5030160472" description="Alpha 1,4-glycosyltransferase domain-containing protein" evidence="2">
    <location>
        <begin position="18"/>
        <end position="816"/>
    </location>
</feature>
<dbReference type="GO" id="GO:0051999">
    <property type="term" value="P:mannosyl-inositol phosphorylceramide biosynthetic process"/>
    <property type="evidence" value="ECO:0007669"/>
    <property type="project" value="TreeGrafter"/>
</dbReference>
<dbReference type="PANTHER" id="PTHR32385:SF15">
    <property type="entry name" value="INOSITOL PHOSPHOCERAMIDE MANNOSYLTRANSFERASE 1"/>
    <property type="match status" value="1"/>
</dbReference>
<protein>
    <recommendedName>
        <fullName evidence="4">Alpha 1,4-glycosyltransferase domain-containing protein</fullName>
    </recommendedName>
</protein>
<dbReference type="SUPFAM" id="SSF53448">
    <property type="entry name" value="Nucleotide-diphospho-sugar transferases"/>
    <property type="match status" value="1"/>
</dbReference>
<evidence type="ECO:0000313" key="3">
    <source>
        <dbReference type="EMBL" id="CAD8974527.1"/>
    </source>
</evidence>
<dbReference type="GO" id="GO:0016020">
    <property type="term" value="C:membrane"/>
    <property type="evidence" value="ECO:0007669"/>
    <property type="project" value="GOC"/>
</dbReference>
<accession>A0A6U5AHR0</accession>
<dbReference type="EMBL" id="HBFX01042397">
    <property type="protein sequence ID" value="CAD8974527.1"/>
    <property type="molecule type" value="Transcribed_RNA"/>
</dbReference>